<accession>E3RPJ7</accession>
<sequence length="65" mass="6605">YKAVGGYCSEKPVAPFDSYPKVQDALKKAIANNGVPVGEPARPKIKGAAAGVTSTSNSSLPSENA</sequence>
<proteinExistence type="predicted"/>
<feature type="non-terminal residue" evidence="2">
    <location>
        <position position="1"/>
    </location>
</feature>
<dbReference type="Proteomes" id="UP000001067">
    <property type="component" value="Unassembled WGS sequence"/>
</dbReference>
<evidence type="ECO:0000313" key="2">
    <source>
        <dbReference type="EMBL" id="EFQ92352.1"/>
    </source>
</evidence>
<feature type="compositionally biased region" description="Polar residues" evidence="1">
    <location>
        <begin position="52"/>
        <end position="65"/>
    </location>
</feature>
<name>E3RPJ7_PYRTT</name>
<dbReference type="EMBL" id="GL534356">
    <property type="protein sequence ID" value="EFQ92352.1"/>
    <property type="molecule type" value="Genomic_DNA"/>
</dbReference>
<organism evidence="3">
    <name type="scientific">Pyrenophora teres f. teres (strain 0-1)</name>
    <name type="common">Barley net blotch fungus</name>
    <name type="synonym">Drechslera teres f. teres</name>
    <dbReference type="NCBI Taxonomy" id="861557"/>
    <lineage>
        <taxon>Eukaryota</taxon>
        <taxon>Fungi</taxon>
        <taxon>Dikarya</taxon>
        <taxon>Ascomycota</taxon>
        <taxon>Pezizomycotina</taxon>
        <taxon>Dothideomycetes</taxon>
        <taxon>Pleosporomycetidae</taxon>
        <taxon>Pleosporales</taxon>
        <taxon>Pleosporineae</taxon>
        <taxon>Pleosporaceae</taxon>
        <taxon>Pyrenophora</taxon>
    </lineage>
</organism>
<dbReference type="KEGG" id="pte:PTT_10571"/>
<keyword evidence="3" id="KW-1185">Reference proteome</keyword>
<dbReference type="HOGENOM" id="CLU_2856038_0_0_1"/>
<feature type="region of interest" description="Disordered" evidence="1">
    <location>
        <begin position="35"/>
        <end position="65"/>
    </location>
</feature>
<gene>
    <name evidence="2" type="ORF">PTT_10571</name>
</gene>
<evidence type="ECO:0000313" key="3">
    <source>
        <dbReference type="Proteomes" id="UP000001067"/>
    </source>
</evidence>
<evidence type="ECO:0000256" key="1">
    <source>
        <dbReference type="SAM" id="MobiDB-lite"/>
    </source>
</evidence>
<dbReference type="AlphaFoldDB" id="E3RPJ7"/>
<protein>
    <submittedName>
        <fullName evidence="2">Uncharacterized protein</fullName>
    </submittedName>
</protein>
<reference evidence="2 3" key="1">
    <citation type="journal article" date="2010" name="Genome Biol.">
        <title>A first genome assembly of the barley fungal pathogen Pyrenophora teres f. teres.</title>
        <authorList>
            <person name="Ellwood S.R."/>
            <person name="Liu Z."/>
            <person name="Syme R.A."/>
            <person name="Lai Z."/>
            <person name="Hane J.K."/>
            <person name="Keiper F."/>
            <person name="Moffat C.S."/>
            <person name="Oliver R.P."/>
            <person name="Friesen T.L."/>
        </authorList>
    </citation>
    <scope>NUCLEOTIDE SEQUENCE [LARGE SCALE GENOMIC DNA]</scope>
    <source>
        <strain evidence="2 3">0-1</strain>
    </source>
</reference>